<dbReference type="AlphaFoldDB" id="A0A9D1YRW3"/>
<gene>
    <name evidence="2" type="ORF">H9830_00080</name>
</gene>
<evidence type="ECO:0000313" key="3">
    <source>
        <dbReference type="Proteomes" id="UP000824005"/>
    </source>
</evidence>
<protein>
    <submittedName>
        <fullName evidence="2">Uncharacterized protein</fullName>
    </submittedName>
</protein>
<proteinExistence type="predicted"/>
<keyword evidence="1" id="KW-0472">Membrane</keyword>
<feature type="transmembrane region" description="Helical" evidence="1">
    <location>
        <begin position="6"/>
        <end position="27"/>
    </location>
</feature>
<organism evidence="2 3">
    <name type="scientific">Candidatus Agrococcus pullicola</name>
    <dbReference type="NCBI Taxonomy" id="2838429"/>
    <lineage>
        <taxon>Bacteria</taxon>
        <taxon>Bacillati</taxon>
        <taxon>Actinomycetota</taxon>
        <taxon>Actinomycetes</taxon>
        <taxon>Micrococcales</taxon>
        <taxon>Microbacteriaceae</taxon>
        <taxon>Agrococcus</taxon>
    </lineage>
</organism>
<accession>A0A9D1YRW3</accession>
<comment type="caution">
    <text evidence="2">The sequence shown here is derived from an EMBL/GenBank/DDBJ whole genome shotgun (WGS) entry which is preliminary data.</text>
</comment>
<feature type="transmembrane region" description="Helical" evidence="1">
    <location>
        <begin position="34"/>
        <end position="54"/>
    </location>
</feature>
<evidence type="ECO:0000313" key="2">
    <source>
        <dbReference type="EMBL" id="HIY64659.1"/>
    </source>
</evidence>
<feature type="transmembrane region" description="Helical" evidence="1">
    <location>
        <begin position="60"/>
        <end position="81"/>
    </location>
</feature>
<evidence type="ECO:0000256" key="1">
    <source>
        <dbReference type="SAM" id="Phobius"/>
    </source>
</evidence>
<reference evidence="2" key="2">
    <citation type="submission" date="2021-04" db="EMBL/GenBank/DDBJ databases">
        <authorList>
            <person name="Gilroy R."/>
        </authorList>
    </citation>
    <scope>NUCLEOTIDE SEQUENCE</scope>
    <source>
        <strain evidence="2">ChiGjej1B1-98</strain>
    </source>
</reference>
<reference evidence="2" key="1">
    <citation type="journal article" date="2021" name="PeerJ">
        <title>Extensive microbial diversity within the chicken gut microbiome revealed by metagenomics and culture.</title>
        <authorList>
            <person name="Gilroy R."/>
            <person name="Ravi A."/>
            <person name="Getino M."/>
            <person name="Pursley I."/>
            <person name="Horton D.L."/>
            <person name="Alikhan N.F."/>
            <person name="Baker D."/>
            <person name="Gharbi K."/>
            <person name="Hall N."/>
            <person name="Watson M."/>
            <person name="Adriaenssens E.M."/>
            <person name="Foster-Nyarko E."/>
            <person name="Jarju S."/>
            <person name="Secka A."/>
            <person name="Antonio M."/>
            <person name="Oren A."/>
            <person name="Chaudhuri R.R."/>
            <person name="La Ragione R."/>
            <person name="Hildebrand F."/>
            <person name="Pallen M.J."/>
        </authorList>
    </citation>
    <scope>NUCLEOTIDE SEQUENCE</scope>
    <source>
        <strain evidence="2">ChiGjej1B1-98</strain>
    </source>
</reference>
<sequence length="96" mass="10424">MDSLDVFVIGWLASLLGLVAASAWWHWFSHEPKWFIGVMALVLVGLIGAIVMMTNGMPAWLGWTTVGLSTLLTIAGVTLVVHSMKADVRRSTATKN</sequence>
<dbReference type="EMBL" id="DXDC01000002">
    <property type="protein sequence ID" value="HIY64659.1"/>
    <property type="molecule type" value="Genomic_DNA"/>
</dbReference>
<dbReference type="Proteomes" id="UP000824005">
    <property type="component" value="Unassembled WGS sequence"/>
</dbReference>
<keyword evidence="1" id="KW-1133">Transmembrane helix</keyword>
<keyword evidence="1" id="KW-0812">Transmembrane</keyword>
<name>A0A9D1YRW3_9MICO</name>